<reference evidence="2 3" key="1">
    <citation type="submission" date="2011-10" db="EMBL/GenBank/DDBJ databases">
        <title>The Improved High-Quality Draft genome of Leptonema illini DSM 21528.</title>
        <authorList>
            <consortium name="US DOE Joint Genome Institute (JGI-PGF)"/>
            <person name="Lucas S."/>
            <person name="Copeland A."/>
            <person name="Lapidus A."/>
            <person name="Glavina del Rio T."/>
            <person name="Dalin E."/>
            <person name="Tice H."/>
            <person name="Bruce D."/>
            <person name="Goodwin L."/>
            <person name="Pitluck S."/>
            <person name="Peters L."/>
            <person name="Mikhailova N."/>
            <person name="Held B."/>
            <person name="Kyrpides N."/>
            <person name="Mavromatis K."/>
            <person name="Ivanova N."/>
            <person name="Markowitz V."/>
            <person name="Cheng J.-F."/>
            <person name="Hugenholtz P."/>
            <person name="Woyke T."/>
            <person name="Wu D."/>
            <person name="Gronow S."/>
            <person name="Wellnitz S."/>
            <person name="Brambilla E.-M."/>
            <person name="Klenk H.-P."/>
            <person name="Eisen J.A."/>
        </authorList>
    </citation>
    <scope>NUCLEOTIDE SEQUENCE [LARGE SCALE GENOMIC DNA]</scope>
    <source>
        <strain evidence="2 3">DSM 21528</strain>
    </source>
</reference>
<keyword evidence="1" id="KW-0732">Signal</keyword>
<dbReference type="HOGENOM" id="CLU_2935993_0_0_12"/>
<dbReference type="STRING" id="183.GCA_002009735_00383"/>
<dbReference type="Proteomes" id="UP000005737">
    <property type="component" value="Unassembled WGS sequence"/>
</dbReference>
<accession>H2CGL8</accession>
<gene>
    <name evidence="2" type="ORF">Lepil_3275</name>
</gene>
<feature type="chain" id="PRO_5003559760" evidence="1">
    <location>
        <begin position="26"/>
        <end position="60"/>
    </location>
</feature>
<sequence>MKSFTLACTLSVCALFLQSSGSLKAEERVVLPPIGQVAFSESGRYVAAVTEQIYIFDLVG</sequence>
<feature type="signal peptide" evidence="1">
    <location>
        <begin position="1"/>
        <end position="25"/>
    </location>
</feature>
<proteinExistence type="predicted"/>
<evidence type="ECO:0000313" key="2">
    <source>
        <dbReference type="EMBL" id="EHQ07935.1"/>
    </source>
</evidence>
<dbReference type="EMBL" id="JH597773">
    <property type="protein sequence ID" value="EHQ07935.1"/>
    <property type="molecule type" value="Genomic_DNA"/>
</dbReference>
<evidence type="ECO:0000256" key="1">
    <source>
        <dbReference type="SAM" id="SignalP"/>
    </source>
</evidence>
<organism evidence="2 3">
    <name type="scientific">Leptonema illini DSM 21528</name>
    <dbReference type="NCBI Taxonomy" id="929563"/>
    <lineage>
        <taxon>Bacteria</taxon>
        <taxon>Pseudomonadati</taxon>
        <taxon>Spirochaetota</taxon>
        <taxon>Spirochaetia</taxon>
        <taxon>Leptospirales</taxon>
        <taxon>Leptospiraceae</taxon>
        <taxon>Leptonema</taxon>
    </lineage>
</organism>
<dbReference type="AlphaFoldDB" id="H2CGL8"/>
<keyword evidence="3" id="KW-1185">Reference proteome</keyword>
<evidence type="ECO:0000313" key="3">
    <source>
        <dbReference type="Proteomes" id="UP000005737"/>
    </source>
</evidence>
<protein>
    <submittedName>
        <fullName evidence="2">Uncharacterized protein</fullName>
    </submittedName>
</protein>
<name>H2CGL8_9LEPT</name>